<dbReference type="AlphaFoldDB" id="E2A823"/>
<protein>
    <submittedName>
        <fullName evidence="1">Uncharacterized protein</fullName>
    </submittedName>
</protein>
<name>E2A823_CAMFO</name>
<dbReference type="InParanoid" id="E2A823"/>
<sequence>MWLEEGLGKKRGILLLANNQFIYHYLHSSNHRSWNIHKSVSIDRSLGRIMHMKKGATVLLNHSQEFRARPFFVTFDPLLSNGSDVIAENVRSMVPGELDGCFPTLVHPPDLGYFQPCVARAIMSY</sequence>
<evidence type="ECO:0000313" key="2">
    <source>
        <dbReference type="Proteomes" id="UP000000311"/>
    </source>
</evidence>
<dbReference type="EMBL" id="GL437468">
    <property type="protein sequence ID" value="EFN70418.1"/>
    <property type="molecule type" value="Genomic_DNA"/>
</dbReference>
<organism evidence="2">
    <name type="scientific">Camponotus floridanus</name>
    <name type="common">Florida carpenter ant</name>
    <dbReference type="NCBI Taxonomy" id="104421"/>
    <lineage>
        <taxon>Eukaryota</taxon>
        <taxon>Metazoa</taxon>
        <taxon>Ecdysozoa</taxon>
        <taxon>Arthropoda</taxon>
        <taxon>Hexapoda</taxon>
        <taxon>Insecta</taxon>
        <taxon>Pterygota</taxon>
        <taxon>Neoptera</taxon>
        <taxon>Endopterygota</taxon>
        <taxon>Hymenoptera</taxon>
        <taxon>Apocrita</taxon>
        <taxon>Aculeata</taxon>
        <taxon>Formicoidea</taxon>
        <taxon>Formicidae</taxon>
        <taxon>Formicinae</taxon>
        <taxon>Camponotus</taxon>
    </lineage>
</organism>
<keyword evidence="2" id="KW-1185">Reference proteome</keyword>
<accession>E2A823</accession>
<proteinExistence type="predicted"/>
<reference evidence="1 2" key="1">
    <citation type="journal article" date="2010" name="Science">
        <title>Genomic comparison of the ants Camponotus floridanus and Harpegnathos saltator.</title>
        <authorList>
            <person name="Bonasio R."/>
            <person name="Zhang G."/>
            <person name="Ye C."/>
            <person name="Mutti N.S."/>
            <person name="Fang X."/>
            <person name="Qin N."/>
            <person name="Donahue G."/>
            <person name="Yang P."/>
            <person name="Li Q."/>
            <person name="Li C."/>
            <person name="Zhang P."/>
            <person name="Huang Z."/>
            <person name="Berger S.L."/>
            <person name="Reinberg D."/>
            <person name="Wang J."/>
            <person name="Liebig J."/>
        </authorList>
    </citation>
    <scope>NUCLEOTIDE SEQUENCE [LARGE SCALE GENOMIC DNA]</scope>
    <source>
        <strain evidence="2">C129</strain>
    </source>
</reference>
<evidence type="ECO:0000313" key="1">
    <source>
        <dbReference type="EMBL" id="EFN70418.1"/>
    </source>
</evidence>
<dbReference type="Proteomes" id="UP000000311">
    <property type="component" value="Unassembled WGS sequence"/>
</dbReference>
<gene>
    <name evidence="1" type="ORF">EAG_08713</name>
</gene>